<dbReference type="GO" id="GO:0043139">
    <property type="term" value="F:5'-3' DNA helicase activity"/>
    <property type="evidence" value="ECO:0007669"/>
    <property type="project" value="UniProtKB-EC"/>
</dbReference>
<dbReference type="eggNOG" id="COG1199">
    <property type="taxonomic scope" value="Bacteria"/>
</dbReference>
<dbReference type="InterPro" id="IPR014013">
    <property type="entry name" value="Helic_SF1/SF2_ATP-bd_DinG/Rad3"/>
</dbReference>
<dbReference type="EMBL" id="CP000975">
    <property type="protein sequence ID" value="ACD82340.1"/>
    <property type="molecule type" value="Genomic_DNA"/>
</dbReference>
<dbReference type="Pfam" id="PF13307">
    <property type="entry name" value="Helicase_C_2"/>
    <property type="match status" value="1"/>
</dbReference>
<evidence type="ECO:0000256" key="3">
    <source>
        <dbReference type="ARBA" id="ARBA00022741"/>
    </source>
</evidence>
<dbReference type="Gene3D" id="3.40.50.300">
    <property type="entry name" value="P-loop containing nucleotide triphosphate hydrolases"/>
    <property type="match status" value="2"/>
</dbReference>
<keyword evidence="2" id="KW-0408">Iron</keyword>
<dbReference type="InterPro" id="IPR011545">
    <property type="entry name" value="DEAD/DEAH_box_helicase_dom"/>
</dbReference>
<comment type="cofactor">
    <cofactor evidence="1">
        <name>[4Fe-4S] cluster</name>
        <dbReference type="ChEBI" id="CHEBI:49883"/>
    </cofactor>
</comment>
<dbReference type="GO" id="GO:0003676">
    <property type="term" value="F:nucleic acid binding"/>
    <property type="evidence" value="ECO:0007669"/>
    <property type="project" value="InterPro"/>
</dbReference>
<evidence type="ECO:0000313" key="12">
    <source>
        <dbReference type="EMBL" id="ACD82340.1"/>
    </source>
</evidence>
<keyword evidence="12" id="KW-0347">Helicase</keyword>
<keyword evidence="2" id="KW-0479">Metal-binding</keyword>
<organism evidence="12 13">
    <name type="scientific">Methylacidiphilum infernorum (isolate V4)</name>
    <name type="common">Methylokorus infernorum (strain V4)</name>
    <dbReference type="NCBI Taxonomy" id="481448"/>
    <lineage>
        <taxon>Bacteria</taxon>
        <taxon>Pseudomonadati</taxon>
        <taxon>Verrucomicrobiota</taxon>
        <taxon>Methylacidiphilae</taxon>
        <taxon>Methylacidiphilales</taxon>
        <taxon>Methylacidiphilaceae</taxon>
        <taxon>Methylacidiphilum (ex Ratnadevi et al. 2023)</taxon>
    </lineage>
</organism>
<evidence type="ECO:0000256" key="5">
    <source>
        <dbReference type="ARBA" id="ARBA00022801"/>
    </source>
</evidence>
<evidence type="ECO:0000256" key="2">
    <source>
        <dbReference type="ARBA" id="ARBA00022485"/>
    </source>
</evidence>
<dbReference type="Proteomes" id="UP000009149">
    <property type="component" value="Chromosome"/>
</dbReference>
<dbReference type="GO" id="GO:0051539">
    <property type="term" value="F:4 iron, 4 sulfur cluster binding"/>
    <property type="evidence" value="ECO:0007669"/>
    <property type="project" value="UniProtKB-KW"/>
</dbReference>
<dbReference type="InterPro" id="IPR027417">
    <property type="entry name" value="P-loop_NTPase"/>
</dbReference>
<dbReference type="InterPro" id="IPR045028">
    <property type="entry name" value="DinG/Rad3-like"/>
</dbReference>
<dbReference type="RefSeq" id="WP_012462622.1">
    <property type="nucleotide sequence ID" value="NC_010794.1"/>
</dbReference>
<comment type="similarity">
    <text evidence="8">Belongs to the helicase family. DinG subfamily.</text>
</comment>
<gene>
    <name evidence="12" type="primary">dinG</name>
    <name evidence="12" type="ordered locus">Minf_0280</name>
</gene>
<evidence type="ECO:0000256" key="8">
    <source>
        <dbReference type="ARBA" id="ARBA00038058"/>
    </source>
</evidence>
<evidence type="ECO:0000256" key="9">
    <source>
        <dbReference type="ARBA" id="ARBA00044969"/>
    </source>
</evidence>
<keyword evidence="7" id="KW-0234">DNA repair</keyword>
<dbReference type="SUPFAM" id="SSF52540">
    <property type="entry name" value="P-loop containing nucleoside triphosphate hydrolases"/>
    <property type="match status" value="1"/>
</dbReference>
<protein>
    <recommendedName>
        <fullName evidence="9">DNA 5'-3' helicase</fullName>
        <ecNumber evidence="9">5.6.2.3</ecNumber>
    </recommendedName>
</protein>
<dbReference type="Pfam" id="PF00270">
    <property type="entry name" value="DEAD"/>
    <property type="match status" value="1"/>
</dbReference>
<comment type="catalytic activity">
    <reaction evidence="10">
        <text>ATP + H2O = ADP + phosphate + H(+)</text>
        <dbReference type="Rhea" id="RHEA:13065"/>
        <dbReference type="ChEBI" id="CHEBI:15377"/>
        <dbReference type="ChEBI" id="CHEBI:15378"/>
        <dbReference type="ChEBI" id="CHEBI:30616"/>
        <dbReference type="ChEBI" id="CHEBI:43474"/>
        <dbReference type="ChEBI" id="CHEBI:456216"/>
        <dbReference type="EC" id="5.6.2.3"/>
    </reaction>
</comment>
<feature type="domain" description="Helicase ATP-binding" evidence="11">
    <location>
        <begin position="34"/>
        <end position="316"/>
    </location>
</feature>
<accession>B3DY63</accession>
<evidence type="ECO:0000256" key="6">
    <source>
        <dbReference type="ARBA" id="ARBA00022840"/>
    </source>
</evidence>
<keyword evidence="6" id="KW-0067">ATP-binding</keyword>
<dbReference type="STRING" id="481448.Minf_0280"/>
<proteinExistence type="inferred from homology"/>
<dbReference type="EC" id="5.6.2.3" evidence="9"/>
<dbReference type="PANTHER" id="PTHR11472">
    <property type="entry name" value="DNA REPAIR DEAD HELICASE RAD3/XP-D SUBFAMILY MEMBER"/>
    <property type="match status" value="1"/>
</dbReference>
<dbReference type="PROSITE" id="PS51193">
    <property type="entry name" value="HELICASE_ATP_BIND_2"/>
    <property type="match status" value="1"/>
</dbReference>
<sequence>MSREDRNGFLNGQLKNSKKNTFVPGVAAFFSPSGPLAQAAHYEYRPQQEKMAEEIYSSLEKKEHLIIEAPTGTGKSLAYLVPSLLYCKQFSQRGVISTHTLNLQDQLLHKDIPLLKKTFFQDFSAVLLKGRQNYFCPKRLEKVMKHASDLFSHFEINDLMRIYDWSVRTTTGDVEELDPLPSASLWSQICSEPGLCNSRSCSHNPRCFYQKFREKSAQSDLTIVNHAFYFSLLGQSVDPEFQKETGLPFGESFVIFDEAHTLEKVASIQLGFSVSKYRLLNNLARLFNPSTRKGLLLCLKESKLLTKNIEAYEQAQSLFQALGRMLVQNSLSEQRILAPLSLPHPLPDTLERLVKEISSVLINLEDKEIKEEIENCLEKISLERRALLEFVEMKIPEHVYWVELSDPSNPEGNVQLLAAPLEVGPLLQTLLYEKEISVIMTSATLQVASHFSYFQDRVGLYSRTFQLQSPFDYGRQMKIIIPKNMPDPSQSPQYEEALAYWIERLVRYTKGSALVLFTNRKTLLTMTEALGQKLTALNFPFFVQDGKTPRHKLLNLFKEAQHAVLFGMDSFWQGIDVPGESLRNVIITKLPFSAPDHPQVQAKCEKLEQQGKNAFTHYSLPEAVLKFRQGVGRLIRSKEDKGIIAILDSRILSKSYGKVFLNSIPPAPIEIME</sequence>
<keyword evidence="2" id="KW-0004">4Fe-4S</keyword>
<dbReference type="KEGG" id="min:Minf_0280"/>
<keyword evidence="2" id="KW-0411">Iron-sulfur</keyword>
<dbReference type="SMART" id="SM00487">
    <property type="entry name" value="DEXDc"/>
    <property type="match status" value="1"/>
</dbReference>
<dbReference type="InterPro" id="IPR014001">
    <property type="entry name" value="Helicase_ATP-bd"/>
</dbReference>
<dbReference type="GO" id="GO:0006281">
    <property type="term" value="P:DNA repair"/>
    <property type="evidence" value="ECO:0007669"/>
    <property type="project" value="UniProtKB-KW"/>
</dbReference>
<dbReference type="InterPro" id="IPR006555">
    <property type="entry name" value="ATP-dep_Helicase_C"/>
</dbReference>
<name>B3DY63_METI4</name>
<dbReference type="HOGENOM" id="CLU_012117_2_0_0"/>
<evidence type="ECO:0000313" key="13">
    <source>
        <dbReference type="Proteomes" id="UP000009149"/>
    </source>
</evidence>
<evidence type="ECO:0000259" key="11">
    <source>
        <dbReference type="PROSITE" id="PS51193"/>
    </source>
</evidence>
<evidence type="ECO:0000256" key="7">
    <source>
        <dbReference type="ARBA" id="ARBA00023204"/>
    </source>
</evidence>
<evidence type="ECO:0000256" key="4">
    <source>
        <dbReference type="ARBA" id="ARBA00022763"/>
    </source>
</evidence>
<dbReference type="InterPro" id="IPR006554">
    <property type="entry name" value="Helicase-like_DEXD_c2"/>
</dbReference>
<keyword evidence="4" id="KW-0227">DNA damage</keyword>
<dbReference type="GO" id="GO:0005524">
    <property type="term" value="F:ATP binding"/>
    <property type="evidence" value="ECO:0007669"/>
    <property type="project" value="UniProtKB-KW"/>
</dbReference>
<evidence type="ECO:0000256" key="1">
    <source>
        <dbReference type="ARBA" id="ARBA00001966"/>
    </source>
</evidence>
<dbReference type="PANTHER" id="PTHR11472:SF34">
    <property type="entry name" value="REGULATOR OF TELOMERE ELONGATION HELICASE 1"/>
    <property type="match status" value="1"/>
</dbReference>
<evidence type="ECO:0000256" key="10">
    <source>
        <dbReference type="ARBA" id="ARBA00048954"/>
    </source>
</evidence>
<dbReference type="AlphaFoldDB" id="B3DY63"/>
<keyword evidence="5" id="KW-0378">Hydrolase</keyword>
<dbReference type="OrthoDB" id="9803913at2"/>
<reference evidence="12 13" key="1">
    <citation type="journal article" date="2008" name="Biol. Direct">
        <title>Complete genome sequence of the extremely acidophilic methanotroph isolate V4, Methylacidiphilum infernorum, a representative of the bacterial phylum Verrucomicrobia.</title>
        <authorList>
            <person name="Hou S."/>
            <person name="Makarova K.S."/>
            <person name="Saw J.H."/>
            <person name="Senin P."/>
            <person name="Ly B.V."/>
            <person name="Zhou Z."/>
            <person name="Ren Y."/>
            <person name="Wang J."/>
            <person name="Galperin M.Y."/>
            <person name="Omelchenko M.V."/>
            <person name="Wolf Y.I."/>
            <person name="Yutin N."/>
            <person name="Koonin E.V."/>
            <person name="Stott M.B."/>
            <person name="Mountain B.W."/>
            <person name="Crowe M.A."/>
            <person name="Smirnova A.V."/>
            <person name="Dunfield P.F."/>
            <person name="Feng L."/>
            <person name="Wang L."/>
            <person name="Alam M."/>
        </authorList>
    </citation>
    <scope>NUCLEOTIDE SEQUENCE [LARGE SCALE GENOMIC DNA]</scope>
    <source>
        <strain evidence="13">Isolate V4</strain>
    </source>
</reference>
<dbReference type="SMART" id="SM00488">
    <property type="entry name" value="DEXDc2"/>
    <property type="match status" value="1"/>
</dbReference>
<dbReference type="GO" id="GO:0016818">
    <property type="term" value="F:hydrolase activity, acting on acid anhydrides, in phosphorus-containing anhydrides"/>
    <property type="evidence" value="ECO:0007669"/>
    <property type="project" value="InterPro"/>
</dbReference>
<keyword evidence="3" id="KW-0547">Nucleotide-binding</keyword>
<dbReference type="SMART" id="SM00491">
    <property type="entry name" value="HELICc2"/>
    <property type="match status" value="1"/>
</dbReference>